<accession>A0A1L9QWE0</accession>
<reference evidence="1" key="1">
    <citation type="submission" date="2016-10" db="EMBL/GenBank/DDBJ databases">
        <title>CRISPR-Cas defence system in Roseofilum reptotaenium: evidence of a bacteriophage-cyanobacterium arms race in the coral black band disease.</title>
        <authorList>
            <person name="Buerger P."/>
            <person name="Wood-Charlson E.M."/>
            <person name="Weynberg K.D."/>
            <person name="Willis B."/>
            <person name="Van Oppen M.J."/>
        </authorList>
    </citation>
    <scope>NUCLEOTIDE SEQUENCE [LARGE SCALE GENOMIC DNA]</scope>
    <source>
        <strain evidence="1">AO1-A</strain>
    </source>
</reference>
<keyword evidence="2" id="KW-1185">Reference proteome</keyword>
<dbReference type="Proteomes" id="UP000183940">
    <property type="component" value="Unassembled WGS sequence"/>
</dbReference>
<gene>
    <name evidence="1" type="ORF">BI308_02850</name>
</gene>
<evidence type="ECO:0000313" key="1">
    <source>
        <dbReference type="EMBL" id="OJJ27011.1"/>
    </source>
</evidence>
<comment type="caution">
    <text evidence="1">The sequence shown here is derived from an EMBL/GenBank/DDBJ whole genome shotgun (WGS) entry which is preliminary data.</text>
</comment>
<dbReference type="EMBL" id="MLAW01000003">
    <property type="protein sequence ID" value="OJJ27011.1"/>
    <property type="molecule type" value="Genomic_DNA"/>
</dbReference>
<sequence length="121" mass="13417">MNPFLKNIVTLTALAAVVDGSANAEEKELIVDRLAHKLEVSPDLVYEELDRAISKVQEAANNPTMALQLAYKALRTLPFHQQTFAFDVAKEVIDVNGIEPDESTFIWALFRLVFPESSGEA</sequence>
<dbReference type="STRING" id="1925591.BI308_02850"/>
<dbReference type="AlphaFoldDB" id="A0A1L9QWE0"/>
<proteinExistence type="predicted"/>
<evidence type="ECO:0000313" key="2">
    <source>
        <dbReference type="Proteomes" id="UP000183940"/>
    </source>
</evidence>
<protein>
    <recommendedName>
        <fullName evidence="3">Co-chaperone DjlA N-terminal domain-containing protein</fullName>
    </recommendedName>
</protein>
<name>A0A1L9QWE0_9CYAN</name>
<organism evidence="1 2">
    <name type="scientific">Roseofilum reptotaenium AO1-A</name>
    <dbReference type="NCBI Taxonomy" id="1925591"/>
    <lineage>
        <taxon>Bacteria</taxon>
        <taxon>Bacillati</taxon>
        <taxon>Cyanobacteriota</taxon>
        <taxon>Cyanophyceae</taxon>
        <taxon>Desertifilales</taxon>
        <taxon>Desertifilaceae</taxon>
        <taxon>Roseofilum</taxon>
    </lineage>
</organism>
<evidence type="ECO:0008006" key="3">
    <source>
        <dbReference type="Google" id="ProtNLM"/>
    </source>
</evidence>
<dbReference type="InterPro" id="IPR029024">
    <property type="entry name" value="TerB-like"/>
</dbReference>
<dbReference type="Gene3D" id="1.10.3680.10">
    <property type="entry name" value="TerB-like"/>
    <property type="match status" value="1"/>
</dbReference>
<dbReference type="SUPFAM" id="SSF158682">
    <property type="entry name" value="TerB-like"/>
    <property type="match status" value="1"/>
</dbReference>